<evidence type="ECO:0008006" key="3">
    <source>
        <dbReference type="Google" id="ProtNLM"/>
    </source>
</evidence>
<proteinExistence type="predicted"/>
<sequence length="313" mass="36473">MSLDAEQLQRHCETIIQSRRIKNKIVVLCEGDIPKLQGRPSPQSYGRMEEMPDANFYKACVPRWWSQRKPEFFNCGDRQDVIDTYFTLLNLHSKDSSNSYLTPEKLFAIVDLDLQIQAIDNYIFSDTEAIFCELYEKSKMKAENAAQHRIWVTGLIHKESYFLAPALQSIFDNSHNFPIYKGNSVLLQAIYIDMADAIGNDSDLQNHLKIAVDRISYCCGLDCAGLENLRDSWKTEFQNTKDEMRQEELILALLTIKKAKEYWNQIQPSSDWTRPAQVFREQLSLEIGRFYSHQSSDAKYHISFFLETLYEFV</sequence>
<name>A0AAV3XMY2_9CYAN</name>
<protein>
    <recommendedName>
        <fullName evidence="3">DUF4435 domain-containing protein</fullName>
    </recommendedName>
</protein>
<keyword evidence="2" id="KW-1185">Reference proteome</keyword>
<comment type="caution">
    <text evidence="1">The sequence shown here is derived from an EMBL/GenBank/DDBJ whole genome shotgun (WGS) entry which is preliminary data.</text>
</comment>
<dbReference type="AlphaFoldDB" id="A0AAV3XMY2"/>
<organism evidence="1 2">
    <name type="scientific">Microseira wollei NIES-4236</name>
    <dbReference type="NCBI Taxonomy" id="2530354"/>
    <lineage>
        <taxon>Bacteria</taxon>
        <taxon>Bacillati</taxon>
        <taxon>Cyanobacteriota</taxon>
        <taxon>Cyanophyceae</taxon>
        <taxon>Oscillatoriophycideae</taxon>
        <taxon>Aerosakkonematales</taxon>
        <taxon>Aerosakkonemataceae</taxon>
        <taxon>Microseira</taxon>
    </lineage>
</organism>
<evidence type="ECO:0000313" key="1">
    <source>
        <dbReference type="EMBL" id="GET42029.1"/>
    </source>
</evidence>
<dbReference type="Proteomes" id="UP001050975">
    <property type="component" value="Unassembled WGS sequence"/>
</dbReference>
<gene>
    <name evidence="1" type="ORF">MiSe_68430</name>
</gene>
<evidence type="ECO:0000313" key="2">
    <source>
        <dbReference type="Proteomes" id="UP001050975"/>
    </source>
</evidence>
<dbReference type="RefSeq" id="WP_226588918.1">
    <property type="nucleotide sequence ID" value="NZ_BLAY01000145.1"/>
</dbReference>
<accession>A0AAV3XMY2</accession>
<reference evidence="1" key="1">
    <citation type="submission" date="2019-10" db="EMBL/GenBank/DDBJ databases">
        <title>Draft genome sequece of Microseira wollei NIES-4236.</title>
        <authorList>
            <person name="Yamaguchi H."/>
            <person name="Suzuki S."/>
            <person name="Kawachi M."/>
        </authorList>
    </citation>
    <scope>NUCLEOTIDE SEQUENCE</scope>
    <source>
        <strain evidence="1">NIES-4236</strain>
    </source>
</reference>
<dbReference type="EMBL" id="BLAY01000145">
    <property type="protein sequence ID" value="GET42029.1"/>
    <property type="molecule type" value="Genomic_DNA"/>
</dbReference>